<name>A0A4Q7YYW2_9BACT</name>
<proteinExistence type="predicted"/>
<sequence length="143" mass="16547">MRPFPQYQQIQAIAACRTTVKSTYHVLRASLQRRFRSGTNLQVSYTWSKNITNSDTIVLNTNNLSSIQDPTNLKGEKSLSTQDLPNVFVTSFIQELPFGRKPPLFQSWNYELPRRWLAGWSSFALPIRDANLVWMCIIYTRMG</sequence>
<accession>A0A4Q7YYW2</accession>
<comment type="caution">
    <text evidence="2">The sequence shown here is derived from an EMBL/GenBank/DDBJ whole genome shotgun (WGS) entry which is preliminary data.</text>
</comment>
<evidence type="ECO:0000259" key="1">
    <source>
        <dbReference type="Pfam" id="PF25183"/>
    </source>
</evidence>
<protein>
    <recommendedName>
        <fullName evidence="1">TonB-dependent transporter Oar-like beta-barrel domain-containing protein</fullName>
    </recommendedName>
</protein>
<dbReference type="Pfam" id="PF25183">
    <property type="entry name" value="OMP_b-brl_4"/>
    <property type="match status" value="1"/>
</dbReference>
<evidence type="ECO:0000313" key="2">
    <source>
        <dbReference type="EMBL" id="RZU42393.1"/>
    </source>
</evidence>
<dbReference type="Proteomes" id="UP000292958">
    <property type="component" value="Unassembled WGS sequence"/>
</dbReference>
<keyword evidence="3" id="KW-1185">Reference proteome</keyword>
<dbReference type="EMBL" id="SHKW01000001">
    <property type="protein sequence ID" value="RZU42393.1"/>
    <property type="molecule type" value="Genomic_DNA"/>
</dbReference>
<organism evidence="2 3">
    <name type="scientific">Edaphobacter modestus</name>
    <dbReference type="NCBI Taxonomy" id="388466"/>
    <lineage>
        <taxon>Bacteria</taxon>
        <taxon>Pseudomonadati</taxon>
        <taxon>Acidobacteriota</taxon>
        <taxon>Terriglobia</taxon>
        <taxon>Terriglobales</taxon>
        <taxon>Acidobacteriaceae</taxon>
        <taxon>Edaphobacter</taxon>
    </lineage>
</organism>
<evidence type="ECO:0000313" key="3">
    <source>
        <dbReference type="Proteomes" id="UP000292958"/>
    </source>
</evidence>
<feature type="domain" description="TonB-dependent transporter Oar-like beta-barrel" evidence="1">
    <location>
        <begin position="2"/>
        <end position="121"/>
    </location>
</feature>
<gene>
    <name evidence="2" type="ORF">BDD14_3964</name>
</gene>
<dbReference type="PROSITE" id="PS51257">
    <property type="entry name" value="PROKAR_LIPOPROTEIN"/>
    <property type="match status" value="1"/>
</dbReference>
<reference evidence="2 3" key="1">
    <citation type="submission" date="2019-02" db="EMBL/GenBank/DDBJ databases">
        <title>Genomic Encyclopedia of Archaeal and Bacterial Type Strains, Phase II (KMG-II): from individual species to whole genera.</title>
        <authorList>
            <person name="Goeker M."/>
        </authorList>
    </citation>
    <scope>NUCLEOTIDE SEQUENCE [LARGE SCALE GENOMIC DNA]</scope>
    <source>
        <strain evidence="2 3">DSM 18101</strain>
    </source>
</reference>
<dbReference type="InterPro" id="IPR057601">
    <property type="entry name" value="Oar-like_b-barrel"/>
</dbReference>
<dbReference type="AlphaFoldDB" id="A0A4Q7YYW2"/>